<sequence length="44" mass="4280">MKPLFATPCHRGNAAANDAAIGISADRDFGASLAASPHTAVGGA</sequence>
<dbReference type="Proteomes" id="UP001558850">
    <property type="component" value="Unassembled WGS sequence"/>
</dbReference>
<proteinExistence type="predicted"/>
<reference evidence="1" key="1">
    <citation type="submission" date="2024-07" db="EMBL/GenBank/DDBJ databases">
        <title>A survey of Mimosa microsymbionts across Brazilian biomes reveals a high diversity of Paraburkholderia nodulating endemic species, but also that Cupriavidus is common as a symbiont of widespread species.</title>
        <authorList>
            <person name="Rouws L."/>
            <person name="Barauna A."/>
            <person name="Beukes C."/>
            <person name="Rouws J.R.C."/>
            <person name="De Faria S.M."/>
            <person name="Gross E."/>
            <person name="Bueno Dos Reis Junior F."/>
            <person name="Simon M.F."/>
            <person name="Maluk M."/>
            <person name="Odee D.W."/>
            <person name="Kenicer G."/>
            <person name="Young J.P.W."/>
            <person name="Reis V.M."/>
            <person name="Zilli J."/>
            <person name="James E.K."/>
        </authorList>
    </citation>
    <scope>NUCLEOTIDE SEQUENCE</scope>
    <source>
        <strain evidence="1">EG181B</strain>
    </source>
</reference>
<name>A0ACC6U2F1_9BURK</name>
<evidence type="ECO:0000313" key="2">
    <source>
        <dbReference type="Proteomes" id="UP001558850"/>
    </source>
</evidence>
<accession>A0ACC6U2F1</accession>
<organism evidence="1 2">
    <name type="scientific">Paraburkholderia phymatum</name>
    <dbReference type="NCBI Taxonomy" id="148447"/>
    <lineage>
        <taxon>Bacteria</taxon>
        <taxon>Pseudomonadati</taxon>
        <taxon>Pseudomonadota</taxon>
        <taxon>Betaproteobacteria</taxon>
        <taxon>Burkholderiales</taxon>
        <taxon>Burkholderiaceae</taxon>
        <taxon>Paraburkholderia</taxon>
    </lineage>
</organism>
<keyword evidence="2" id="KW-1185">Reference proteome</keyword>
<comment type="caution">
    <text evidence="1">The sequence shown here is derived from an EMBL/GenBank/DDBJ whole genome shotgun (WGS) entry which is preliminary data.</text>
</comment>
<evidence type="ECO:0000313" key="1">
    <source>
        <dbReference type="EMBL" id="MEX3933871.1"/>
    </source>
</evidence>
<dbReference type="EMBL" id="JBFRCH010000010">
    <property type="protein sequence ID" value="MEX3933871.1"/>
    <property type="molecule type" value="Genomic_DNA"/>
</dbReference>
<gene>
    <name evidence="1" type="ORF">AB4Y32_19045</name>
</gene>
<protein>
    <submittedName>
        <fullName evidence="1">Uncharacterized protein</fullName>
    </submittedName>
</protein>